<dbReference type="Proteomes" id="UP001054945">
    <property type="component" value="Unassembled WGS sequence"/>
</dbReference>
<protein>
    <submittedName>
        <fullName evidence="1">Uncharacterized protein</fullName>
    </submittedName>
</protein>
<sequence>MWIYAISHSTILAFGVRSDGLTSKDILFRTSASGYDITPVSIPWTRTGLDRAKGREHLTRFPHSLVGSNRWCHNYILINDINSSHFFFETLSQDECLVATSPLL</sequence>
<reference evidence="1 2" key="1">
    <citation type="submission" date="2021-06" db="EMBL/GenBank/DDBJ databases">
        <title>Caerostris extrusa draft genome.</title>
        <authorList>
            <person name="Kono N."/>
            <person name="Arakawa K."/>
        </authorList>
    </citation>
    <scope>NUCLEOTIDE SEQUENCE [LARGE SCALE GENOMIC DNA]</scope>
</reference>
<dbReference type="EMBL" id="BPLR01012815">
    <property type="protein sequence ID" value="GIY56823.1"/>
    <property type="molecule type" value="Genomic_DNA"/>
</dbReference>
<comment type="caution">
    <text evidence="1">The sequence shown here is derived from an EMBL/GenBank/DDBJ whole genome shotgun (WGS) entry which is preliminary data.</text>
</comment>
<organism evidence="1 2">
    <name type="scientific">Caerostris extrusa</name>
    <name type="common">Bark spider</name>
    <name type="synonym">Caerostris bankana</name>
    <dbReference type="NCBI Taxonomy" id="172846"/>
    <lineage>
        <taxon>Eukaryota</taxon>
        <taxon>Metazoa</taxon>
        <taxon>Ecdysozoa</taxon>
        <taxon>Arthropoda</taxon>
        <taxon>Chelicerata</taxon>
        <taxon>Arachnida</taxon>
        <taxon>Araneae</taxon>
        <taxon>Araneomorphae</taxon>
        <taxon>Entelegynae</taxon>
        <taxon>Araneoidea</taxon>
        <taxon>Araneidae</taxon>
        <taxon>Caerostris</taxon>
    </lineage>
</organism>
<name>A0AAV4UG84_CAEEX</name>
<gene>
    <name evidence="1" type="ORF">CEXT_145601</name>
</gene>
<proteinExistence type="predicted"/>
<accession>A0AAV4UG84</accession>
<dbReference type="AlphaFoldDB" id="A0AAV4UG84"/>
<evidence type="ECO:0000313" key="2">
    <source>
        <dbReference type="Proteomes" id="UP001054945"/>
    </source>
</evidence>
<evidence type="ECO:0000313" key="1">
    <source>
        <dbReference type="EMBL" id="GIY56823.1"/>
    </source>
</evidence>
<keyword evidence="2" id="KW-1185">Reference proteome</keyword>